<evidence type="ECO:0000313" key="4">
    <source>
        <dbReference type="EMBL" id="CAJ1389184.1"/>
    </source>
</evidence>
<comment type="caution">
    <text evidence="4">The sequence shown here is derived from an EMBL/GenBank/DDBJ whole genome shotgun (WGS) entry which is preliminary data.</text>
</comment>
<sequence length="777" mass="87599">MGKFLKAGRVVVMLQGRYAGKKAIVVKAFDDGSKGRPFGHCLVAGINRAPLKVTRAMSKKKITKRTKVKPFVKYVNYNHIMPTRYQVPAEMSPATICTDQQMDTPDGRKEARKLAKSLFQEKFAAPPADKAGRPSKDWSCASDRASSTFTLAVLIRFTELCPDQVEIVQSPWPEKPGCDATFPWAPAALAPALLHGPAYHPHTGEYIKDLLPAQSGRWSDEAEKSRDEEEQHQAARRLRVRQVVANRWEGLTFRSFMQGVEEYYRTGRWGIEMVALLTQIISNFAFALAECAPAALVTGLVKAESLYDLDLASARKMTRGLRRLTRSAQQNGRLVWRSAQNFSLWEDLLAAALRRTERLEESRRAPERPWLVDMVVPLCSPKELDAVRAGLALMGGSMPARDDFDGWPEGTARARQAQAHNRIRGHWRHARFRLHVYMVCGSYSLLGHDTDISTNDVAHLSKAIFNGLPGDLLRIFGEGGLPSIRLAKLEEEVPTGDVAVYLHHLAQASMSSSLANVSLLLHPDFLEHVRPWKMSQVFQALLNGAWSPSVDFLYLGWRHEGPVSPDGRVASHLRYHCDVEPWEGGKIGPCDSGYNPRLLQNLWRMVFGTDLSPFAGDDLGGYDFSQLLVTRRAVERRPARYWRYLSRVISARASFELLPGARGFISRRTDLSPHDPFNKGVCAWFEHLWHMLFDPRFFPDSKHASKESDLRAFTTLHDPMLPLGLRAGPDSVMGRHYWLSAEEQCNAIKDEQGCRILQMQRDWRRQSAKPAAAMERT</sequence>
<evidence type="ECO:0000256" key="1">
    <source>
        <dbReference type="ARBA" id="ARBA00009124"/>
    </source>
</evidence>
<gene>
    <name evidence="4" type="ORF">EVOR1521_LOCUS14856</name>
</gene>
<keyword evidence="3" id="KW-0687">Ribonucleoprotein</keyword>
<proteinExistence type="inferred from homology"/>
<dbReference type="Gene3D" id="2.30.30.770">
    <property type="match status" value="1"/>
</dbReference>
<reference evidence="4" key="1">
    <citation type="submission" date="2023-08" db="EMBL/GenBank/DDBJ databases">
        <authorList>
            <person name="Chen Y."/>
            <person name="Shah S."/>
            <person name="Dougan E. K."/>
            <person name="Thang M."/>
            <person name="Chan C."/>
        </authorList>
    </citation>
    <scope>NUCLEOTIDE SEQUENCE</scope>
</reference>
<accession>A0AA36IKL6</accession>
<dbReference type="GO" id="GO:0005840">
    <property type="term" value="C:ribosome"/>
    <property type="evidence" value="ECO:0007669"/>
    <property type="project" value="UniProtKB-KW"/>
</dbReference>
<dbReference type="InterPro" id="IPR038655">
    <property type="entry name" value="Ribosomal_eL27_sf"/>
</dbReference>
<dbReference type="CDD" id="cd06090">
    <property type="entry name" value="KOW_RPL27"/>
    <property type="match status" value="1"/>
</dbReference>
<keyword evidence="5" id="KW-1185">Reference proteome</keyword>
<dbReference type="SUPFAM" id="SSF50104">
    <property type="entry name" value="Translation proteins SH3-like domain"/>
    <property type="match status" value="1"/>
</dbReference>
<dbReference type="GO" id="GO:0003735">
    <property type="term" value="F:structural constituent of ribosome"/>
    <property type="evidence" value="ECO:0007669"/>
    <property type="project" value="InterPro"/>
</dbReference>
<organism evidence="4 5">
    <name type="scientific">Effrenium voratum</name>
    <dbReference type="NCBI Taxonomy" id="2562239"/>
    <lineage>
        <taxon>Eukaryota</taxon>
        <taxon>Sar</taxon>
        <taxon>Alveolata</taxon>
        <taxon>Dinophyceae</taxon>
        <taxon>Suessiales</taxon>
        <taxon>Symbiodiniaceae</taxon>
        <taxon>Effrenium</taxon>
    </lineage>
</organism>
<dbReference type="AlphaFoldDB" id="A0AA36IKL6"/>
<dbReference type="PANTHER" id="PTHR10497">
    <property type="entry name" value="60S RIBOSOMAL PROTEIN L27"/>
    <property type="match status" value="1"/>
</dbReference>
<evidence type="ECO:0008006" key="6">
    <source>
        <dbReference type="Google" id="ProtNLM"/>
    </source>
</evidence>
<evidence type="ECO:0000256" key="2">
    <source>
        <dbReference type="ARBA" id="ARBA00022980"/>
    </source>
</evidence>
<dbReference type="InterPro" id="IPR041991">
    <property type="entry name" value="Ribosomal_eL27_KOW"/>
</dbReference>
<evidence type="ECO:0000313" key="5">
    <source>
        <dbReference type="Proteomes" id="UP001178507"/>
    </source>
</evidence>
<comment type="similarity">
    <text evidence="1">Belongs to the eukaryotic ribosomal protein eL27 family.</text>
</comment>
<evidence type="ECO:0000256" key="3">
    <source>
        <dbReference type="ARBA" id="ARBA00023274"/>
    </source>
</evidence>
<dbReference type="GO" id="GO:1990904">
    <property type="term" value="C:ribonucleoprotein complex"/>
    <property type="evidence" value="ECO:0007669"/>
    <property type="project" value="UniProtKB-KW"/>
</dbReference>
<dbReference type="GO" id="GO:0006412">
    <property type="term" value="P:translation"/>
    <property type="evidence" value="ECO:0007669"/>
    <property type="project" value="InterPro"/>
</dbReference>
<dbReference type="InterPro" id="IPR008991">
    <property type="entry name" value="Translation_prot_SH3-like_sf"/>
</dbReference>
<name>A0AA36IKL6_9DINO</name>
<dbReference type="Pfam" id="PF01777">
    <property type="entry name" value="Ribosomal_L27e"/>
    <property type="match status" value="1"/>
</dbReference>
<protein>
    <recommendedName>
        <fullName evidence="6">60S ribosomal protein L27</fullName>
    </recommendedName>
</protein>
<dbReference type="Proteomes" id="UP001178507">
    <property type="component" value="Unassembled WGS sequence"/>
</dbReference>
<keyword evidence="2" id="KW-0689">Ribosomal protein</keyword>
<dbReference type="InterPro" id="IPR001141">
    <property type="entry name" value="Ribosomal_eL27"/>
</dbReference>
<dbReference type="EMBL" id="CAUJNA010001824">
    <property type="protein sequence ID" value="CAJ1389184.1"/>
    <property type="molecule type" value="Genomic_DNA"/>
</dbReference>